<evidence type="ECO:0000313" key="4">
    <source>
        <dbReference type="EMBL" id="MXP32497.1"/>
    </source>
</evidence>
<dbReference type="SUPFAM" id="SSF52540">
    <property type="entry name" value="P-loop containing nucleoside triphosphate hydrolases"/>
    <property type="match status" value="1"/>
</dbReference>
<keyword evidence="1" id="KW-0547">Nucleotide-binding</keyword>
<accession>A0A845AT11</accession>
<gene>
    <name evidence="4" type="ORF">GRI94_11770</name>
</gene>
<dbReference type="AlphaFoldDB" id="A0A845AT11"/>
<reference evidence="4 5" key="1">
    <citation type="submission" date="2019-12" db="EMBL/GenBank/DDBJ databases">
        <title>Genomic-based taxomic classification of the family Erythrobacteraceae.</title>
        <authorList>
            <person name="Xu L."/>
        </authorList>
    </citation>
    <scope>NUCLEOTIDE SEQUENCE [LARGE SCALE GENOMIC DNA]</scope>
    <source>
        <strain evidence="4 5">JCM 16677</strain>
    </source>
</reference>
<evidence type="ECO:0000256" key="1">
    <source>
        <dbReference type="ARBA" id="ARBA00022741"/>
    </source>
</evidence>
<dbReference type="CDD" id="cd05387">
    <property type="entry name" value="BY-kinase"/>
    <property type="match status" value="1"/>
</dbReference>
<feature type="region of interest" description="Disordered" evidence="3">
    <location>
        <begin position="1"/>
        <end position="23"/>
    </location>
</feature>
<dbReference type="RefSeq" id="WP_160779832.1">
    <property type="nucleotide sequence ID" value="NZ_BAAAZF010000001.1"/>
</dbReference>
<dbReference type="PANTHER" id="PTHR32309:SF31">
    <property type="entry name" value="CAPSULAR EXOPOLYSACCHARIDE FAMILY"/>
    <property type="match status" value="1"/>
</dbReference>
<dbReference type="Proteomes" id="UP000446786">
    <property type="component" value="Unassembled WGS sequence"/>
</dbReference>
<name>A0A845AT11_9SPHN</name>
<dbReference type="EMBL" id="WTYE01000001">
    <property type="protein sequence ID" value="MXP32497.1"/>
    <property type="molecule type" value="Genomic_DNA"/>
</dbReference>
<dbReference type="InterPro" id="IPR005702">
    <property type="entry name" value="Wzc-like_C"/>
</dbReference>
<keyword evidence="5" id="KW-1185">Reference proteome</keyword>
<proteinExistence type="predicted"/>
<dbReference type="Gene3D" id="3.40.50.300">
    <property type="entry name" value="P-loop containing nucleotide triphosphate hydrolases"/>
    <property type="match status" value="1"/>
</dbReference>
<evidence type="ECO:0000256" key="3">
    <source>
        <dbReference type="SAM" id="MobiDB-lite"/>
    </source>
</evidence>
<evidence type="ECO:0000256" key="2">
    <source>
        <dbReference type="ARBA" id="ARBA00022840"/>
    </source>
</evidence>
<keyword evidence="2" id="KW-0067">ATP-binding</keyword>
<organism evidence="4 5">
    <name type="scientific">Parerythrobacter jejuensis</name>
    <dbReference type="NCBI Taxonomy" id="795812"/>
    <lineage>
        <taxon>Bacteria</taxon>
        <taxon>Pseudomonadati</taxon>
        <taxon>Pseudomonadota</taxon>
        <taxon>Alphaproteobacteria</taxon>
        <taxon>Sphingomonadales</taxon>
        <taxon>Erythrobacteraceae</taxon>
        <taxon>Parerythrobacter</taxon>
    </lineage>
</organism>
<evidence type="ECO:0000313" key="5">
    <source>
        <dbReference type="Proteomes" id="UP000446786"/>
    </source>
</evidence>
<dbReference type="InterPro" id="IPR050445">
    <property type="entry name" value="Bact_polysacc_biosynth/exp"/>
</dbReference>
<sequence length="344" mass="36033">MTEHKKIPLPGEGGPGESKESSLLERASGAFGFDSFKPAAMPGKLSERPMKRAKKVTRKGAEAPVAEPVAQAHIATEVEPAANLPVPAAAPAVPAVVEGAPLAPVFDGARHPVDRAHLRDQGMIDPDGPVSELLEEFRIVKRQLLGTAREKGTAKSRRILVSSPHQDEGKTFCASNLAIAMAAERDTEVLLVDADVANPSILSTFGLPKGSGFMDAMANPDVPVEDLVMGTDIPNLWVLPAGLNTNSASELLSSGATAEVLDRLTVGVPGRIVIFDTPPALAASPAAELAKHVGQVMLVARADKTGRSAMEDACQLLSACDDIKLLLNAANFSPSGRRFGSYYG</sequence>
<dbReference type="PANTHER" id="PTHR32309">
    <property type="entry name" value="TYROSINE-PROTEIN KINASE"/>
    <property type="match status" value="1"/>
</dbReference>
<dbReference type="OrthoDB" id="9775724at2"/>
<comment type="caution">
    <text evidence="4">The sequence shown here is derived from an EMBL/GenBank/DDBJ whole genome shotgun (WGS) entry which is preliminary data.</text>
</comment>
<dbReference type="InterPro" id="IPR027417">
    <property type="entry name" value="P-loop_NTPase"/>
</dbReference>
<protein>
    <submittedName>
        <fullName evidence="4">AAA family ATPase</fullName>
    </submittedName>
</protein>